<dbReference type="InterPro" id="IPR049163">
    <property type="entry name" value="Pif1-like_2B_dom"/>
</dbReference>
<sequence>MDKQIVYKENRRIRKAILTQRRSNRGLSSTKFQNCGDHASSSNFKTNNTQQIKRKRKAKSIDCESDCGEMQFSVSSVLFRTEENTTQNIECLYLGLPEYECQSCGALLWYSERVYKSHNDTVPKFALCCQEGKVSLPLLQNSPDFLYSLLDYRGSATSASFRQNIRAYNSIFAFTSIGAKIDTEINRRTGPYVFKISGQNYHRMGSLLPFDGQRPKFAQLYIYDTENEIDNRMKAFNNIDEIRNIDRTVVQHLIEMFDCKNELVKVFRMARDRFRQIDYMPIRLRLDNVRKYTAPTASEIAGLIVDDFGSADRQRDIVVEYKTSKLQRISDLHPSFMSMQYPILFPYGEDGFRIEERLNYIRRNQSDLRLEVYKGIKDAVVAGDVDGNAIGKKIILPSSFIAEIQDALQFISGQKAEDRPDIICRVFKMKVDALMSDIKKEIFFGKSVADLYTIEFQKRGLPHVHILVWLSVENKLPKAADIDSTISAEILDKNINPIGYATVTKFMIHGPCGLVNSKAPCMSKGQCSKHFPKEFRAETLFDENGFAIYRRRNDGRYTTKNGIDLDNRYVLPYHLQLLLKYQAHINVEWCNKSMLIKYLFKYINKGPDRIQAVIEDNQLPTTPNTIQQHYEADEIKKYLDCRYLSAYEAAWRLFEFDIHRREPTVERLTIHMPLMNNVVYHEEQNLVDVMNRCNVRKTMFTEWMATNQLHDDACELTYVEFPTKWVWHSSDKFWSRRKRGNRIGRVVYIHPNSGELYFLRMLLSLIKGAKTYEELRTVNGVVYETFRAACDALGLLGDDLEWRQALDEASYWSSASDLRHLFVSIIIFCEVAEPTKLLDDYWRLMSDDIVYRLKNLLAVQSLKMPQEELQNYVLCELDILFNKNGSSLSQFRLPIPNRIVMEDISNRLLREEMDYDTDMLRSEHENLYKGLTHEQLTIYRSVLASVYENKGGVFFVYGHGGTGKTYLWRTIIAKLRSESKIVLAVASSGIASLLLPGGRTAHSRFKIPIKVDDFSTCEIKKGTQLAKLLNHTSLIIWDEAPMNHRNCFEALDKSLKDVLETDDITITGKLFGGKTILLGGDFRQILPVIVGGTKQDIINASITRSYIWNDCYIFRLTMNMRLHKCSENTAAQEDILSFAKWILDLGDGKLDAIKLENEEEPTWIKIPDDMLIKNSGDSIRDIVLAIYHDLEHNYNNSSYLRDRAIIAPINDLSDEVNTYVLSLIPGEEKCYMSSDSICSSSGNTEEIDILYPVDFLNSLKFNGVPHHELKLKVGCPIMLLRNISQHSGLCNGTRLIVTQLASKVIEAEIFTGNHSGQKVYIPRILTHVTETKWPFVLKRRQFPIRLCYAMTINKSQGQTLQYVGLYLRRPVFSHGQLYVGVSRVTSRKGISNNDIYSSKGTAFGATGYSMQATIRKHDADNFKSLIDEDQYKLDAVVDDEIATTNFIIFGKIAQELIRIPAQQLAIAANADKFVLPSVFKNVVGQTYIFQISIDSRRSNINAQSFKVTKIFIDDLDTKGKKKIYTKDAEDTLEETNDDHTTHTSQNDSGPEIVEDPIIQTMSSQSILETPISRKGKRLFRLIRFGGRSSSEVERADWTSPAEVHDHHHHHHHRCRNWSLLAGAGAAAAAGQVVMGTSNPPH</sequence>
<dbReference type="InterPro" id="IPR027417">
    <property type="entry name" value="P-loop_NTPase"/>
</dbReference>
<dbReference type="Pfam" id="PF21530">
    <property type="entry name" value="Pif1_2B_dom"/>
    <property type="match status" value="1"/>
</dbReference>
<feature type="domain" description="DNA helicase Pif1-like 2B" evidence="5">
    <location>
        <begin position="1254"/>
        <end position="1300"/>
    </location>
</feature>
<comment type="cofactor">
    <cofactor evidence="1">
        <name>Mg(2+)</name>
        <dbReference type="ChEBI" id="CHEBI:18420"/>
    </cofactor>
</comment>
<evidence type="ECO:0000259" key="5">
    <source>
        <dbReference type="Pfam" id="PF21530"/>
    </source>
</evidence>
<dbReference type="GO" id="GO:0005524">
    <property type="term" value="F:ATP binding"/>
    <property type="evidence" value="ECO:0007669"/>
    <property type="project" value="UniProtKB-KW"/>
</dbReference>
<keyword evidence="1" id="KW-0233">DNA recombination</keyword>
<keyword evidence="1" id="KW-0067">ATP-binding</keyword>
<gene>
    <name evidence="7" type="primary">LOC109707801</name>
</gene>
<evidence type="ECO:0000256" key="1">
    <source>
        <dbReference type="RuleBase" id="RU363044"/>
    </source>
</evidence>
<dbReference type="InterPro" id="IPR012340">
    <property type="entry name" value="NA-bd_OB-fold"/>
</dbReference>
<dbReference type="EC" id="5.6.2.3" evidence="1"/>
<dbReference type="GO" id="GO:0000723">
    <property type="term" value="P:telomere maintenance"/>
    <property type="evidence" value="ECO:0007669"/>
    <property type="project" value="InterPro"/>
</dbReference>
<dbReference type="CDD" id="cd18809">
    <property type="entry name" value="SF1_C_RecD"/>
    <property type="match status" value="1"/>
</dbReference>
<dbReference type="GO" id="GO:0006310">
    <property type="term" value="P:DNA recombination"/>
    <property type="evidence" value="ECO:0007669"/>
    <property type="project" value="UniProtKB-KW"/>
</dbReference>
<dbReference type="OrthoDB" id="662314at2759"/>
<keyword evidence="1" id="KW-0547">Nucleotide-binding</keyword>
<dbReference type="GeneID" id="109707801"/>
<dbReference type="GO" id="GO:0006281">
    <property type="term" value="P:DNA repair"/>
    <property type="evidence" value="ECO:0007669"/>
    <property type="project" value="UniProtKB-KW"/>
</dbReference>
<comment type="similarity">
    <text evidence="1">Belongs to the helicase family.</text>
</comment>
<dbReference type="Pfam" id="PF05970">
    <property type="entry name" value="PIF1"/>
    <property type="match status" value="1"/>
</dbReference>
<dbReference type="Gene3D" id="3.40.50.300">
    <property type="entry name" value="P-loop containing nucleotide triphosphate hydrolases"/>
    <property type="match status" value="2"/>
</dbReference>
<organism evidence="6 7">
    <name type="scientific">Ananas comosus</name>
    <name type="common">Pineapple</name>
    <name type="synonym">Ananas ananas</name>
    <dbReference type="NCBI Taxonomy" id="4615"/>
    <lineage>
        <taxon>Eukaryota</taxon>
        <taxon>Viridiplantae</taxon>
        <taxon>Streptophyta</taxon>
        <taxon>Embryophyta</taxon>
        <taxon>Tracheophyta</taxon>
        <taxon>Spermatophyta</taxon>
        <taxon>Magnoliopsida</taxon>
        <taxon>Liliopsida</taxon>
        <taxon>Poales</taxon>
        <taxon>Bromeliaceae</taxon>
        <taxon>Bromelioideae</taxon>
        <taxon>Ananas</taxon>
    </lineage>
</organism>
<feature type="region of interest" description="Disordered" evidence="2">
    <location>
        <begin position="1529"/>
        <end position="1552"/>
    </location>
</feature>
<feature type="domain" description="Helitron helicase-like" evidence="4">
    <location>
        <begin position="403"/>
        <end position="468"/>
    </location>
</feature>
<keyword evidence="1" id="KW-0234">DNA repair</keyword>
<dbReference type="Gene3D" id="2.40.50.140">
    <property type="entry name" value="Nucleic acid-binding proteins"/>
    <property type="match status" value="1"/>
</dbReference>
<evidence type="ECO:0000313" key="7">
    <source>
        <dbReference type="RefSeq" id="XP_020084919.1"/>
    </source>
</evidence>
<accession>A0A6P5EN56</accession>
<protein>
    <recommendedName>
        <fullName evidence="1">ATP-dependent DNA helicase</fullName>
        <ecNumber evidence="1">5.6.2.3</ecNumber>
    </recommendedName>
</protein>
<feature type="domain" description="DNA helicase Pif1-like DEAD-box helicase" evidence="3">
    <location>
        <begin position="931"/>
        <end position="1152"/>
    </location>
</feature>
<keyword evidence="1" id="KW-0378">Hydrolase</keyword>
<dbReference type="Pfam" id="PF14214">
    <property type="entry name" value="Helitron_like_N"/>
    <property type="match status" value="1"/>
</dbReference>
<dbReference type="RefSeq" id="XP_020084919.1">
    <property type="nucleotide sequence ID" value="XM_020229330.1"/>
</dbReference>
<dbReference type="PANTHER" id="PTHR10492">
    <property type="match status" value="1"/>
</dbReference>
<name>A0A6P5EN56_ANACO</name>
<dbReference type="SUPFAM" id="SSF50249">
    <property type="entry name" value="Nucleic acid-binding proteins"/>
    <property type="match status" value="1"/>
</dbReference>
<keyword evidence="6" id="KW-1185">Reference proteome</keyword>
<proteinExistence type="inferred from homology"/>
<dbReference type="GO" id="GO:0016787">
    <property type="term" value="F:hydrolase activity"/>
    <property type="evidence" value="ECO:0007669"/>
    <property type="project" value="UniProtKB-KW"/>
</dbReference>
<comment type="catalytic activity">
    <reaction evidence="1">
        <text>ATP + H2O = ADP + phosphate + H(+)</text>
        <dbReference type="Rhea" id="RHEA:13065"/>
        <dbReference type="ChEBI" id="CHEBI:15377"/>
        <dbReference type="ChEBI" id="CHEBI:15378"/>
        <dbReference type="ChEBI" id="CHEBI:30616"/>
        <dbReference type="ChEBI" id="CHEBI:43474"/>
        <dbReference type="ChEBI" id="CHEBI:456216"/>
        <dbReference type="EC" id="5.6.2.3"/>
    </reaction>
</comment>
<evidence type="ECO:0000256" key="2">
    <source>
        <dbReference type="SAM" id="MobiDB-lite"/>
    </source>
</evidence>
<reference evidence="6" key="1">
    <citation type="journal article" date="2015" name="Nat. Genet.">
        <title>The pineapple genome and the evolution of CAM photosynthesis.</title>
        <authorList>
            <person name="Ming R."/>
            <person name="VanBuren R."/>
            <person name="Wai C.M."/>
            <person name="Tang H."/>
            <person name="Schatz M.C."/>
            <person name="Bowers J.E."/>
            <person name="Lyons E."/>
            <person name="Wang M.L."/>
            <person name="Chen J."/>
            <person name="Biggers E."/>
            <person name="Zhang J."/>
            <person name="Huang L."/>
            <person name="Zhang L."/>
            <person name="Miao W."/>
            <person name="Zhang J."/>
            <person name="Ye Z."/>
            <person name="Miao C."/>
            <person name="Lin Z."/>
            <person name="Wang H."/>
            <person name="Zhou H."/>
            <person name="Yim W.C."/>
            <person name="Priest H.D."/>
            <person name="Zheng C."/>
            <person name="Woodhouse M."/>
            <person name="Edger P.P."/>
            <person name="Guyot R."/>
            <person name="Guo H.B."/>
            <person name="Guo H."/>
            <person name="Zheng G."/>
            <person name="Singh R."/>
            <person name="Sharma A."/>
            <person name="Min X."/>
            <person name="Zheng Y."/>
            <person name="Lee H."/>
            <person name="Gurtowski J."/>
            <person name="Sedlazeck F.J."/>
            <person name="Harkess A."/>
            <person name="McKain M.R."/>
            <person name="Liao Z."/>
            <person name="Fang J."/>
            <person name="Liu J."/>
            <person name="Zhang X."/>
            <person name="Zhang Q."/>
            <person name="Hu W."/>
            <person name="Qin Y."/>
            <person name="Wang K."/>
            <person name="Chen L.Y."/>
            <person name="Shirley N."/>
            <person name="Lin Y.R."/>
            <person name="Liu L.Y."/>
            <person name="Hernandez A.G."/>
            <person name="Wright C.L."/>
            <person name="Bulone V."/>
            <person name="Tuskan G.A."/>
            <person name="Heath K."/>
            <person name="Zee F."/>
            <person name="Moore P.H."/>
            <person name="Sunkar R."/>
            <person name="Leebens-Mack J.H."/>
            <person name="Mockler T."/>
            <person name="Bennetzen J.L."/>
            <person name="Freeling M."/>
            <person name="Sankoff D."/>
            <person name="Paterson A.H."/>
            <person name="Zhu X."/>
            <person name="Yang X."/>
            <person name="Smith J.A."/>
            <person name="Cushman J.C."/>
            <person name="Paull R.E."/>
            <person name="Yu Q."/>
        </authorList>
    </citation>
    <scope>NUCLEOTIDE SEQUENCE [LARGE SCALE GENOMIC DNA]</scope>
    <source>
        <strain evidence="6">cv. F153</strain>
    </source>
</reference>
<dbReference type="SUPFAM" id="SSF52540">
    <property type="entry name" value="P-loop containing nucleoside triphosphate hydrolases"/>
    <property type="match status" value="2"/>
</dbReference>
<dbReference type="InterPro" id="IPR025476">
    <property type="entry name" value="Helitron_helicase-like"/>
</dbReference>
<keyword evidence="1" id="KW-0347">Helicase</keyword>
<reference evidence="7" key="2">
    <citation type="submission" date="2025-08" db="UniProtKB">
        <authorList>
            <consortium name="RefSeq"/>
        </authorList>
    </citation>
    <scope>IDENTIFICATION</scope>
    <source>
        <tissue evidence="7">Leaf</tissue>
    </source>
</reference>
<dbReference type="GO" id="GO:0043139">
    <property type="term" value="F:5'-3' DNA helicase activity"/>
    <property type="evidence" value="ECO:0007669"/>
    <property type="project" value="UniProtKB-EC"/>
</dbReference>
<evidence type="ECO:0000259" key="3">
    <source>
        <dbReference type="Pfam" id="PF05970"/>
    </source>
</evidence>
<dbReference type="InterPro" id="IPR010285">
    <property type="entry name" value="DNA_helicase_pif1-like_DEAD"/>
</dbReference>
<evidence type="ECO:0000259" key="4">
    <source>
        <dbReference type="Pfam" id="PF14214"/>
    </source>
</evidence>
<evidence type="ECO:0000313" key="6">
    <source>
        <dbReference type="Proteomes" id="UP000515123"/>
    </source>
</evidence>
<dbReference type="PANTHER" id="PTHR10492:SF90">
    <property type="entry name" value="ATP-DEPENDENT DNA HELICASE"/>
    <property type="match status" value="1"/>
</dbReference>
<keyword evidence="1" id="KW-0227">DNA damage</keyword>
<dbReference type="Proteomes" id="UP000515123">
    <property type="component" value="Linkage group 3"/>
</dbReference>